<evidence type="ECO:0000256" key="4">
    <source>
        <dbReference type="ARBA" id="ARBA00022741"/>
    </source>
</evidence>
<dbReference type="EC" id="6.3.4.14" evidence="2"/>
<comment type="catalytic activity">
    <reaction evidence="6">
        <text>N(6)-biotinyl-L-lysyl-[protein] + hydrogencarbonate + ATP = N(6)-carboxybiotinyl-L-lysyl-[protein] + ADP + phosphate + H(+)</text>
        <dbReference type="Rhea" id="RHEA:13501"/>
        <dbReference type="Rhea" id="RHEA-COMP:10505"/>
        <dbReference type="Rhea" id="RHEA-COMP:10506"/>
        <dbReference type="ChEBI" id="CHEBI:15378"/>
        <dbReference type="ChEBI" id="CHEBI:17544"/>
        <dbReference type="ChEBI" id="CHEBI:30616"/>
        <dbReference type="ChEBI" id="CHEBI:43474"/>
        <dbReference type="ChEBI" id="CHEBI:83144"/>
        <dbReference type="ChEBI" id="CHEBI:83145"/>
        <dbReference type="ChEBI" id="CHEBI:456216"/>
        <dbReference type="EC" id="6.3.4.14"/>
    </reaction>
</comment>
<proteinExistence type="predicted"/>
<dbReference type="Proteomes" id="UP001551482">
    <property type="component" value="Unassembled WGS sequence"/>
</dbReference>
<dbReference type="InterPro" id="IPR011054">
    <property type="entry name" value="Rudment_hybrid_motif"/>
</dbReference>
<sequence>MFSTVLVANRGEIALRVVRACREAGIRSVAVYSTADRDSAAVRCADAAVHIGPPPAKSSYLSIPAIVEAARAVGADAIHPGYGFLSEDPDFAEVCAAHGITFIGPPPEVMQRLGDKAAARAAMADAGLPVLPGSCGALSSPGQAAEIADRIGFPVILKAVAGGGGRGMRVVREPGALARAYGETRAQARAVFGDERVYMEKFVDNARHIEVQVLCDMHGGAIHLGERDCSVQRRHQKLIEEAPAAGLDPGVRDAMCDAALQGAKAVGYVGAGTFEFVVSAAQEFHLMEVNCRLQVEHPVTEMVTGIDLVHEQLRIAAGAPLTMRQDDVVIRGAAIECRVNAEDPENDFVPTPGTLEEFVAPGGPFVRVDTHAFAGWRIGPDYDSLLAKVIAWAPDREAARARAARALDEFRVEGGGVRTTIPFLRRIIDHPAFGAATHTTTLVDAIVRGDEGCDVSPDLPQPQWLSHSTQYAKAGLAPWVSSDEASPNGQDAQPAVL</sequence>
<dbReference type="PROSITE" id="PS50975">
    <property type="entry name" value="ATP_GRASP"/>
    <property type="match status" value="1"/>
</dbReference>
<dbReference type="NCBIfam" id="NF006367">
    <property type="entry name" value="PRK08591.1"/>
    <property type="match status" value="1"/>
</dbReference>
<keyword evidence="4 7" id="KW-0547">Nucleotide-binding</keyword>
<dbReference type="Pfam" id="PF00289">
    <property type="entry name" value="Biotin_carb_N"/>
    <property type="match status" value="1"/>
</dbReference>
<evidence type="ECO:0000313" key="11">
    <source>
        <dbReference type="Proteomes" id="UP001551482"/>
    </source>
</evidence>
<feature type="domain" description="ATP-grasp" evidence="8">
    <location>
        <begin position="120"/>
        <end position="317"/>
    </location>
</feature>
<dbReference type="Pfam" id="PF02786">
    <property type="entry name" value="CPSase_L_D2"/>
    <property type="match status" value="1"/>
</dbReference>
<organism evidence="10 11">
    <name type="scientific">Streptodolium elevatio</name>
    <dbReference type="NCBI Taxonomy" id="3157996"/>
    <lineage>
        <taxon>Bacteria</taxon>
        <taxon>Bacillati</taxon>
        <taxon>Actinomycetota</taxon>
        <taxon>Actinomycetes</taxon>
        <taxon>Kitasatosporales</taxon>
        <taxon>Streptomycetaceae</taxon>
        <taxon>Streptodolium</taxon>
    </lineage>
</organism>
<dbReference type="PANTHER" id="PTHR48095">
    <property type="entry name" value="PYRUVATE CARBOXYLASE SUBUNIT A"/>
    <property type="match status" value="1"/>
</dbReference>
<dbReference type="Pfam" id="PF02785">
    <property type="entry name" value="Biotin_carb_C"/>
    <property type="match status" value="1"/>
</dbReference>
<dbReference type="InterPro" id="IPR011761">
    <property type="entry name" value="ATP-grasp"/>
</dbReference>
<dbReference type="InterPro" id="IPR051602">
    <property type="entry name" value="ACC_Biotin_Carboxylase"/>
</dbReference>
<dbReference type="PANTHER" id="PTHR48095:SF2">
    <property type="entry name" value="BIOTIN CARBOXYLASE, CHLOROPLASTIC"/>
    <property type="match status" value="1"/>
</dbReference>
<dbReference type="GO" id="GO:0003989">
    <property type="term" value="F:acetyl-CoA carboxylase activity"/>
    <property type="evidence" value="ECO:0007669"/>
    <property type="project" value="UniProtKB-EC"/>
</dbReference>
<evidence type="ECO:0000256" key="7">
    <source>
        <dbReference type="PROSITE-ProRule" id="PRU00409"/>
    </source>
</evidence>
<dbReference type="EMBL" id="JBEZFP010000029">
    <property type="protein sequence ID" value="MEU8134580.1"/>
    <property type="molecule type" value="Genomic_DNA"/>
</dbReference>
<reference evidence="10 11" key="1">
    <citation type="submission" date="2024-06" db="EMBL/GenBank/DDBJ databases">
        <title>The Natural Products Discovery Center: Release of the First 8490 Sequenced Strains for Exploring Actinobacteria Biosynthetic Diversity.</title>
        <authorList>
            <person name="Kalkreuter E."/>
            <person name="Kautsar S.A."/>
            <person name="Yang D."/>
            <person name="Bader C.D."/>
            <person name="Teijaro C.N."/>
            <person name="Fluegel L."/>
            <person name="Davis C.M."/>
            <person name="Simpson J.R."/>
            <person name="Lauterbach L."/>
            <person name="Steele A.D."/>
            <person name="Gui C."/>
            <person name="Meng S."/>
            <person name="Li G."/>
            <person name="Viehrig K."/>
            <person name="Ye F."/>
            <person name="Su P."/>
            <person name="Kiefer A.F."/>
            <person name="Nichols A."/>
            <person name="Cepeda A.J."/>
            <person name="Yan W."/>
            <person name="Fan B."/>
            <person name="Jiang Y."/>
            <person name="Adhikari A."/>
            <person name="Zheng C.-J."/>
            <person name="Schuster L."/>
            <person name="Cowan T.M."/>
            <person name="Smanski M.J."/>
            <person name="Chevrette M.G."/>
            <person name="De Carvalho L.P.S."/>
            <person name="Shen B."/>
        </authorList>
    </citation>
    <scope>NUCLEOTIDE SEQUENCE [LARGE SCALE GENOMIC DNA]</scope>
    <source>
        <strain evidence="10 11">NPDC048946</strain>
    </source>
</reference>
<evidence type="ECO:0000256" key="6">
    <source>
        <dbReference type="ARBA" id="ARBA00048600"/>
    </source>
</evidence>
<dbReference type="PROSITE" id="PS50979">
    <property type="entry name" value="BC"/>
    <property type="match status" value="1"/>
</dbReference>
<dbReference type="InterPro" id="IPR005479">
    <property type="entry name" value="CPAse_ATP-bd"/>
</dbReference>
<dbReference type="InterPro" id="IPR005482">
    <property type="entry name" value="Biotin_COase_C"/>
</dbReference>
<evidence type="ECO:0000256" key="2">
    <source>
        <dbReference type="ARBA" id="ARBA00013263"/>
    </source>
</evidence>
<dbReference type="InterPro" id="IPR016185">
    <property type="entry name" value="PreATP-grasp_dom_sf"/>
</dbReference>
<evidence type="ECO:0000256" key="3">
    <source>
        <dbReference type="ARBA" id="ARBA00022598"/>
    </source>
</evidence>
<comment type="function">
    <text evidence="1">This protein is a component of the acetyl coenzyme A carboxylase complex; first, biotin carboxylase catalyzes the carboxylation of the carrier protein and then the transcarboxylase transfers the carboxyl group to form malonyl-CoA.</text>
</comment>
<dbReference type="RefSeq" id="WP_358353354.1">
    <property type="nucleotide sequence ID" value="NZ_JBEZFP010000029.1"/>
</dbReference>
<dbReference type="SUPFAM" id="SSF52440">
    <property type="entry name" value="PreATP-grasp domain"/>
    <property type="match status" value="1"/>
</dbReference>
<gene>
    <name evidence="10" type="ORF">AB0C36_13825</name>
</gene>
<protein>
    <recommendedName>
        <fullName evidence="2">biotin carboxylase</fullName>
        <ecNumber evidence="2">6.3.4.14</ecNumber>
    </recommendedName>
</protein>
<evidence type="ECO:0000259" key="8">
    <source>
        <dbReference type="PROSITE" id="PS50975"/>
    </source>
</evidence>
<evidence type="ECO:0000259" key="9">
    <source>
        <dbReference type="PROSITE" id="PS50979"/>
    </source>
</evidence>
<dbReference type="InterPro" id="IPR011764">
    <property type="entry name" value="Biotin_carboxylation_dom"/>
</dbReference>
<keyword evidence="3 10" id="KW-0436">Ligase</keyword>
<dbReference type="SUPFAM" id="SSF56059">
    <property type="entry name" value="Glutathione synthetase ATP-binding domain-like"/>
    <property type="match status" value="1"/>
</dbReference>
<accession>A0ABV3DFP5</accession>
<dbReference type="SMART" id="SM00878">
    <property type="entry name" value="Biotin_carb_C"/>
    <property type="match status" value="1"/>
</dbReference>
<keyword evidence="5 7" id="KW-0067">ATP-binding</keyword>
<dbReference type="Gene3D" id="3.30.470.20">
    <property type="entry name" value="ATP-grasp fold, B domain"/>
    <property type="match status" value="1"/>
</dbReference>
<feature type="domain" description="Biotin carboxylation" evidence="9">
    <location>
        <begin position="1"/>
        <end position="448"/>
    </location>
</feature>
<comment type="caution">
    <text evidence="10">The sequence shown here is derived from an EMBL/GenBank/DDBJ whole genome shotgun (WGS) entry which is preliminary data.</text>
</comment>
<name>A0ABV3DFP5_9ACTN</name>
<dbReference type="InterPro" id="IPR005481">
    <property type="entry name" value="BC-like_N"/>
</dbReference>
<evidence type="ECO:0000256" key="5">
    <source>
        <dbReference type="ARBA" id="ARBA00022840"/>
    </source>
</evidence>
<keyword evidence="11" id="KW-1185">Reference proteome</keyword>
<evidence type="ECO:0000313" key="10">
    <source>
        <dbReference type="EMBL" id="MEU8134580.1"/>
    </source>
</evidence>
<dbReference type="SUPFAM" id="SSF51246">
    <property type="entry name" value="Rudiment single hybrid motif"/>
    <property type="match status" value="1"/>
</dbReference>
<evidence type="ECO:0000256" key="1">
    <source>
        <dbReference type="ARBA" id="ARBA00003761"/>
    </source>
</evidence>